<dbReference type="AlphaFoldDB" id="A0A0F9AUP2"/>
<name>A0A0F9AUP2_9ZZZZ</name>
<evidence type="ECO:0000313" key="1">
    <source>
        <dbReference type="EMBL" id="KKL05352.1"/>
    </source>
</evidence>
<protein>
    <recommendedName>
        <fullName evidence="2">RecF/RecN/SMC N-terminal domain-containing protein</fullName>
    </recommendedName>
</protein>
<organism evidence="1">
    <name type="scientific">marine sediment metagenome</name>
    <dbReference type="NCBI Taxonomy" id="412755"/>
    <lineage>
        <taxon>unclassified sequences</taxon>
        <taxon>metagenomes</taxon>
        <taxon>ecological metagenomes</taxon>
    </lineage>
</organism>
<feature type="non-terminal residue" evidence="1">
    <location>
        <position position="1"/>
    </location>
</feature>
<accession>A0A0F9AUP2</accession>
<proteinExistence type="predicted"/>
<dbReference type="EMBL" id="LAZR01044155">
    <property type="protein sequence ID" value="KKL05352.1"/>
    <property type="molecule type" value="Genomic_DNA"/>
</dbReference>
<sequence length="32" mass="3726">FIIIISHLEAVRDMVDSLMEIQLDDGFSKINY</sequence>
<comment type="caution">
    <text evidence="1">The sequence shown here is derived from an EMBL/GenBank/DDBJ whole genome shotgun (WGS) entry which is preliminary data.</text>
</comment>
<evidence type="ECO:0008006" key="2">
    <source>
        <dbReference type="Google" id="ProtNLM"/>
    </source>
</evidence>
<reference evidence="1" key="1">
    <citation type="journal article" date="2015" name="Nature">
        <title>Complex archaea that bridge the gap between prokaryotes and eukaryotes.</title>
        <authorList>
            <person name="Spang A."/>
            <person name="Saw J.H."/>
            <person name="Jorgensen S.L."/>
            <person name="Zaremba-Niedzwiedzka K."/>
            <person name="Martijn J."/>
            <person name="Lind A.E."/>
            <person name="van Eijk R."/>
            <person name="Schleper C."/>
            <person name="Guy L."/>
            <person name="Ettema T.J."/>
        </authorList>
    </citation>
    <scope>NUCLEOTIDE SEQUENCE</scope>
</reference>
<gene>
    <name evidence="1" type="ORF">LCGC14_2606860</name>
</gene>